<dbReference type="EMBL" id="ML742072">
    <property type="protein sequence ID" value="KAE8151405.1"/>
    <property type="molecule type" value="Genomic_DNA"/>
</dbReference>
<comment type="pathway">
    <text evidence="4">Cofactor biosynthesis; ubiquinone biosynthesis.</text>
</comment>
<dbReference type="NCBIfam" id="TIGR01934">
    <property type="entry name" value="MenG_MenH_UbiE"/>
    <property type="match status" value="1"/>
</dbReference>
<proteinExistence type="inferred from homology"/>
<dbReference type="GO" id="GO:0031314">
    <property type="term" value="C:extrinsic component of mitochondrial inner membrane"/>
    <property type="evidence" value="ECO:0007669"/>
    <property type="project" value="UniProtKB-UniRule"/>
</dbReference>
<keyword evidence="4" id="KW-0472">Membrane</keyword>
<comment type="subunit">
    <text evidence="4">Component of a multi-subunit COQ enzyme complex, composed of at least COQ3, COQ4, COQ5, COQ6, COQ7 and COQ9.</text>
</comment>
<organism evidence="7 8">
    <name type="scientific">Aspergillus avenaceus</name>
    <dbReference type="NCBI Taxonomy" id="36643"/>
    <lineage>
        <taxon>Eukaryota</taxon>
        <taxon>Fungi</taxon>
        <taxon>Dikarya</taxon>
        <taxon>Ascomycota</taxon>
        <taxon>Pezizomycotina</taxon>
        <taxon>Eurotiomycetes</taxon>
        <taxon>Eurotiomycetidae</taxon>
        <taxon>Eurotiales</taxon>
        <taxon>Aspergillaceae</taxon>
        <taxon>Aspergillus</taxon>
        <taxon>Aspergillus subgen. Circumdati</taxon>
    </lineage>
</organism>
<name>A0A5N6TYL3_ASPAV</name>
<dbReference type="GO" id="GO:0032259">
    <property type="term" value="P:methylation"/>
    <property type="evidence" value="ECO:0007669"/>
    <property type="project" value="UniProtKB-KW"/>
</dbReference>
<dbReference type="HAMAP" id="MF_01813">
    <property type="entry name" value="MenG_UbiE_methyltr"/>
    <property type="match status" value="1"/>
</dbReference>
<evidence type="ECO:0000256" key="1">
    <source>
        <dbReference type="ARBA" id="ARBA00022603"/>
    </source>
</evidence>
<dbReference type="GO" id="GO:0097367">
    <property type="term" value="F:carbohydrate derivative binding"/>
    <property type="evidence" value="ECO:0007669"/>
    <property type="project" value="InterPro"/>
</dbReference>
<comment type="similarity">
    <text evidence="4">Belongs to the class I-like SAM-binding methyltransferase superfamily. MenG/UbiE family.</text>
</comment>
<keyword evidence="4" id="KW-0496">Mitochondrion</keyword>
<dbReference type="FunFam" id="3.40.50.150:FF:000133">
    <property type="entry name" value="2-methoxy-6-polyprenyl-1,4-benzoquinol methylase, mitochondrial"/>
    <property type="match status" value="1"/>
</dbReference>
<dbReference type="Gene3D" id="3.40.50.150">
    <property type="entry name" value="Vaccinia Virus protein VP39"/>
    <property type="match status" value="1"/>
</dbReference>
<evidence type="ECO:0000256" key="2">
    <source>
        <dbReference type="ARBA" id="ARBA00022679"/>
    </source>
</evidence>
<dbReference type="UniPathway" id="UPA00232"/>
<comment type="function">
    <text evidence="4">Methyltransferase required for the conversion of 2-polyprenyl-6-methoxy-1,4-benzoquinol (DDMQH2) to 2-polyprenyl-3-methyl-6-methoxy-1,4-benzoquinol (DMQH2).</text>
</comment>
<feature type="binding site" evidence="4">
    <location>
        <position position="125"/>
    </location>
    <ligand>
        <name>S-adenosyl-L-methionine</name>
        <dbReference type="ChEBI" id="CHEBI:59789"/>
    </ligand>
</feature>
<keyword evidence="4" id="KW-0999">Mitochondrion inner membrane</keyword>
<dbReference type="InterPro" id="IPR046348">
    <property type="entry name" value="SIS_dom_sf"/>
</dbReference>
<feature type="binding site" evidence="4">
    <location>
        <position position="151"/>
    </location>
    <ligand>
        <name>S-adenosyl-L-methionine</name>
        <dbReference type="ChEBI" id="CHEBI:59789"/>
    </ligand>
</feature>
<evidence type="ECO:0000256" key="4">
    <source>
        <dbReference type="HAMAP-Rule" id="MF_03191"/>
    </source>
</evidence>
<keyword evidence="4" id="KW-0831">Ubiquinone biosynthesis</keyword>
<dbReference type="Pfam" id="PF01380">
    <property type="entry name" value="SIS"/>
    <property type="match status" value="1"/>
</dbReference>
<dbReference type="AlphaFoldDB" id="A0A5N6TYL3"/>
<dbReference type="PROSITE" id="PS51464">
    <property type="entry name" value="SIS"/>
    <property type="match status" value="1"/>
</dbReference>
<feature type="binding site" evidence="4">
    <location>
        <begin position="181"/>
        <end position="182"/>
    </location>
    <ligand>
        <name>S-adenosyl-L-methionine</name>
        <dbReference type="ChEBI" id="CHEBI:59789"/>
    </ligand>
</feature>
<feature type="compositionally biased region" description="Polar residues" evidence="5">
    <location>
        <begin position="622"/>
        <end position="638"/>
    </location>
</feature>
<reference evidence="7 8" key="1">
    <citation type="submission" date="2019-04" db="EMBL/GenBank/DDBJ databases">
        <title>Friends and foes A comparative genomics study of 23 Aspergillus species from section Flavi.</title>
        <authorList>
            <consortium name="DOE Joint Genome Institute"/>
            <person name="Kjaerbolling I."/>
            <person name="Vesth T."/>
            <person name="Frisvad J.C."/>
            <person name="Nybo J.L."/>
            <person name="Theobald S."/>
            <person name="Kildgaard S."/>
            <person name="Isbrandt T."/>
            <person name="Kuo A."/>
            <person name="Sato A."/>
            <person name="Lyhne E.K."/>
            <person name="Kogle M.E."/>
            <person name="Wiebenga A."/>
            <person name="Kun R.S."/>
            <person name="Lubbers R.J."/>
            <person name="Makela M.R."/>
            <person name="Barry K."/>
            <person name="Chovatia M."/>
            <person name="Clum A."/>
            <person name="Daum C."/>
            <person name="Haridas S."/>
            <person name="He G."/>
            <person name="LaButti K."/>
            <person name="Lipzen A."/>
            <person name="Mondo S."/>
            <person name="Riley R."/>
            <person name="Salamov A."/>
            <person name="Simmons B.A."/>
            <person name="Magnuson J.K."/>
            <person name="Henrissat B."/>
            <person name="Mortensen U.H."/>
            <person name="Larsen T.O."/>
            <person name="Devries R.P."/>
            <person name="Grigoriev I.V."/>
            <person name="Machida M."/>
            <person name="Baker S.E."/>
            <person name="Andersen M.R."/>
        </authorList>
    </citation>
    <scope>NUCLEOTIDE SEQUENCE [LARGE SCALE GENOMIC DNA]</scope>
    <source>
        <strain evidence="7 8">IBT 18842</strain>
    </source>
</reference>
<comment type="caution">
    <text evidence="4">Lacks conserved residue(s) required for the propagation of feature annotation.</text>
</comment>
<protein>
    <recommendedName>
        <fullName evidence="4">2-methoxy-6-polyprenyl-1,4-benzoquinol methylase, mitochondrial</fullName>
        <ecNumber evidence="4">2.1.1.201</ecNumber>
    </recommendedName>
    <alternativeName>
        <fullName evidence="4">Ubiquinone biosynthesis methyltransferase COQ5</fullName>
    </alternativeName>
</protein>
<dbReference type="PROSITE" id="PS51608">
    <property type="entry name" value="SAM_MT_UBIE"/>
    <property type="match status" value="1"/>
</dbReference>
<dbReference type="Proteomes" id="UP000325780">
    <property type="component" value="Unassembled WGS sequence"/>
</dbReference>
<sequence>MLSRSVWRNMGLSARRRVAIAETPYRCFSCARRAQADSNKAKEDERMTHFGFSDIPESKKESMVREVFSSVASSYDAMNDFMSLGIHRLWKDHFVRSLNPGSSLPSRENDATGKGWNILDIAGGTGDIAFRMLDHATNINHDHETRVTISDINAEMLAEGKKRSIQTPYYNTNRLSFMQANAQSMPHVPDNSIDLYTVVFGIRNFTDKQAALEEAYRVLKPGGVFACMEFSKVENSIFNSVYKQWSFSAIPMIGQLVAGDRDSYQYLVESIEKFPSQEEFRGMIQKAGFMIPGRGFENLTGGIAAIHKGIKPLPLLGEDYLSFYSALENGFCTQAHPLQQFAPPLSSATPFCLPSMITKERVARDELSLLSLTPPDSLDPTLPTMKYSDHDMSVSTALHVITTERAALAHLEHLYETNALAQDHLARAVNRITHTVRSGGKLVCCGVGKSGKIAQKLEATMNSLGIYSAFLHPTEALHGDLGMIRPQDTLLLISFSGRTPELLHLLPYIPSTVPIIAITSHLHPSTCPLLSFQPSDMGILLPAPIHEDEESSIGVSAPTSSTTVALSLGDALAIATARRLHRTPGRGPAEIFKSFHPGGAIGAAANVLTPMSMSTTSFPSDDLSSQQQTESPDETSLPQRLIDKLVPMDHIPTASATGTIRLLDVLLTAIQHPAAKSWVRLSPSEIVPPRHLRSLSQTNYVDMEIPALPALGLPFAVPRTDWLHLPCSTTIHDARRLLSETSASTASPVTVIAVMQDENPKTYLGVIEADDLWDESH</sequence>
<dbReference type="InterPro" id="IPR035474">
    <property type="entry name" value="SIS_Kpsf"/>
</dbReference>
<dbReference type="SUPFAM" id="SSF53697">
    <property type="entry name" value="SIS domain"/>
    <property type="match status" value="1"/>
</dbReference>
<dbReference type="InterPro" id="IPR023576">
    <property type="entry name" value="UbiE/COQ5_MeTrFase_CS"/>
</dbReference>
<feature type="region of interest" description="Disordered" evidence="5">
    <location>
        <begin position="615"/>
        <end position="638"/>
    </location>
</feature>
<dbReference type="PANTHER" id="PTHR38418:SF2">
    <property type="entry name" value="SUGAR ISOMERASE, KPSF_GUTQ (AFU_ORTHOLOGUE AFUA_6G08860)"/>
    <property type="match status" value="1"/>
</dbReference>
<evidence type="ECO:0000256" key="5">
    <source>
        <dbReference type="SAM" id="MobiDB-lite"/>
    </source>
</evidence>
<dbReference type="PANTHER" id="PTHR38418">
    <property type="entry name" value="SUGAR ISOMERASE, KPSF/GUTQ (AFU_ORTHOLOGUE AFUA_6G08860)"/>
    <property type="match status" value="1"/>
</dbReference>
<dbReference type="InterPro" id="IPR004033">
    <property type="entry name" value="UbiE/COQ5_MeTrFase"/>
</dbReference>
<dbReference type="CDD" id="cd05014">
    <property type="entry name" value="SIS_Kpsf"/>
    <property type="match status" value="1"/>
</dbReference>
<dbReference type="PROSITE" id="PS01183">
    <property type="entry name" value="UBIE_1"/>
    <property type="match status" value="1"/>
</dbReference>
<accession>A0A5N6TYL3</accession>
<dbReference type="Gene3D" id="3.40.50.10490">
    <property type="entry name" value="Glucose-6-phosphate isomerase like protein, domain 1"/>
    <property type="match status" value="1"/>
</dbReference>
<evidence type="ECO:0000256" key="3">
    <source>
        <dbReference type="ARBA" id="ARBA00022691"/>
    </source>
</evidence>
<feature type="domain" description="SIS" evidence="6">
    <location>
        <begin position="432"/>
        <end position="582"/>
    </location>
</feature>
<dbReference type="OrthoDB" id="1872003at2759"/>
<evidence type="ECO:0000313" key="8">
    <source>
        <dbReference type="Proteomes" id="UP000325780"/>
    </source>
</evidence>
<keyword evidence="2 4" id="KW-0808">Transferase</keyword>
<dbReference type="Pfam" id="PF01209">
    <property type="entry name" value="Ubie_methyltran"/>
    <property type="match status" value="1"/>
</dbReference>
<keyword evidence="8" id="KW-1185">Reference proteome</keyword>
<dbReference type="PROSITE" id="PS01184">
    <property type="entry name" value="UBIE_2"/>
    <property type="match status" value="1"/>
</dbReference>
<dbReference type="CDD" id="cd02440">
    <property type="entry name" value="AdoMet_MTases"/>
    <property type="match status" value="1"/>
</dbReference>
<keyword evidence="1 4" id="KW-0489">Methyltransferase</keyword>
<dbReference type="GO" id="GO:0008425">
    <property type="term" value="F:2-methoxy-6-polyprenyl-1,4-benzoquinol methyltransferase activity"/>
    <property type="evidence" value="ECO:0007669"/>
    <property type="project" value="UniProtKB-UniRule"/>
</dbReference>
<comment type="subcellular location">
    <subcellularLocation>
        <location evidence="4">Mitochondrion inner membrane</location>
        <topology evidence="4">Peripheral membrane protein</topology>
        <orientation evidence="4">Matrix side</orientation>
    </subcellularLocation>
</comment>
<keyword evidence="3 4" id="KW-0949">S-adenosyl-L-methionine</keyword>
<evidence type="ECO:0000313" key="7">
    <source>
        <dbReference type="EMBL" id="KAE8151405.1"/>
    </source>
</evidence>
<evidence type="ECO:0000259" key="6">
    <source>
        <dbReference type="PROSITE" id="PS51464"/>
    </source>
</evidence>
<dbReference type="SUPFAM" id="SSF53335">
    <property type="entry name" value="S-adenosyl-L-methionine-dependent methyltransferases"/>
    <property type="match status" value="1"/>
</dbReference>
<comment type="catalytic activity">
    <reaction evidence="4">
        <text>a 2-methoxy-6-(all-trans-polyprenyl)benzene-1,4-diol + S-adenosyl-L-methionine = a 5-methoxy-2-methyl-3-(all-trans-polyprenyl)benzene-1,4-diol + S-adenosyl-L-homocysteine + H(+)</text>
        <dbReference type="Rhea" id="RHEA:28286"/>
        <dbReference type="Rhea" id="RHEA-COMP:10858"/>
        <dbReference type="Rhea" id="RHEA-COMP:10859"/>
        <dbReference type="ChEBI" id="CHEBI:15378"/>
        <dbReference type="ChEBI" id="CHEBI:57856"/>
        <dbReference type="ChEBI" id="CHEBI:59789"/>
        <dbReference type="ChEBI" id="CHEBI:84166"/>
        <dbReference type="ChEBI" id="CHEBI:84167"/>
        <dbReference type="EC" id="2.1.1.201"/>
    </reaction>
</comment>
<dbReference type="GO" id="GO:1901135">
    <property type="term" value="P:carbohydrate derivative metabolic process"/>
    <property type="evidence" value="ECO:0007669"/>
    <property type="project" value="InterPro"/>
</dbReference>
<dbReference type="InterPro" id="IPR001347">
    <property type="entry name" value="SIS_dom"/>
</dbReference>
<gene>
    <name evidence="4" type="primary">COQ5</name>
    <name evidence="7" type="ORF">BDV25DRAFT_128831</name>
</gene>
<dbReference type="EC" id="2.1.1.201" evidence="4"/>
<dbReference type="InterPro" id="IPR029063">
    <property type="entry name" value="SAM-dependent_MTases_sf"/>
</dbReference>